<evidence type="ECO:0000313" key="3">
    <source>
        <dbReference type="Proteomes" id="UP000218785"/>
    </source>
</evidence>
<feature type="transmembrane region" description="Helical" evidence="1">
    <location>
        <begin position="21"/>
        <end position="43"/>
    </location>
</feature>
<evidence type="ECO:0000313" key="2">
    <source>
        <dbReference type="EMBL" id="BAY99940.1"/>
    </source>
</evidence>
<dbReference type="KEGG" id="ttq:NIES37_39230"/>
<proteinExistence type="predicted"/>
<organism evidence="2 3">
    <name type="scientific">Tolypothrix tenuis PCC 7101</name>
    <dbReference type="NCBI Taxonomy" id="231146"/>
    <lineage>
        <taxon>Bacteria</taxon>
        <taxon>Bacillati</taxon>
        <taxon>Cyanobacteriota</taxon>
        <taxon>Cyanophyceae</taxon>
        <taxon>Nostocales</taxon>
        <taxon>Tolypothrichaceae</taxon>
        <taxon>Tolypothrix</taxon>
    </lineage>
</organism>
<reference evidence="2 3" key="1">
    <citation type="submission" date="2017-06" db="EMBL/GenBank/DDBJ databases">
        <title>Genome sequencing of cyanobaciteial culture collection at National Institute for Environmental Studies (NIES).</title>
        <authorList>
            <person name="Hirose Y."/>
            <person name="Shimura Y."/>
            <person name="Fujisawa T."/>
            <person name="Nakamura Y."/>
            <person name="Kawachi M."/>
        </authorList>
    </citation>
    <scope>NUCLEOTIDE SEQUENCE [LARGE SCALE GENOMIC DNA]</scope>
    <source>
        <strain evidence="2 3">NIES-37</strain>
    </source>
</reference>
<dbReference type="RefSeq" id="WP_096578456.1">
    <property type="nucleotide sequence ID" value="NZ_CAWNJS010000001.1"/>
</dbReference>
<gene>
    <name evidence="2" type="ORF">NIES37_39230</name>
</gene>
<evidence type="ECO:0000256" key="1">
    <source>
        <dbReference type="SAM" id="Phobius"/>
    </source>
</evidence>
<dbReference type="AlphaFoldDB" id="A0A1Z4N2L7"/>
<accession>A0A1Z4N2L7</accession>
<feature type="transmembrane region" description="Helical" evidence="1">
    <location>
        <begin position="63"/>
        <end position="84"/>
    </location>
</feature>
<keyword evidence="1" id="KW-0812">Transmembrane</keyword>
<name>A0A1Z4N2L7_9CYAN</name>
<keyword evidence="3" id="KW-1185">Reference proteome</keyword>
<protein>
    <submittedName>
        <fullName evidence="2">Uncharacterized protein</fullName>
    </submittedName>
</protein>
<keyword evidence="1" id="KW-1133">Transmembrane helix</keyword>
<sequence length="107" mass="12033">MKFSKLPILSNFSSYFDIGTWLLLTASLLCLIILLWIGIIIIGNILLIGNVFNPHQSTMQVKLFYGIASVFLGLFLAIFMINIAELSDKKLSKSPTKITDKWKSHLS</sequence>
<dbReference type="EMBL" id="AP018248">
    <property type="protein sequence ID" value="BAY99940.1"/>
    <property type="molecule type" value="Genomic_DNA"/>
</dbReference>
<dbReference type="Proteomes" id="UP000218785">
    <property type="component" value="Chromosome"/>
</dbReference>
<keyword evidence="1" id="KW-0472">Membrane</keyword>